<feature type="region of interest" description="Disordered" evidence="5">
    <location>
        <begin position="77"/>
        <end position="281"/>
    </location>
</feature>
<keyword evidence="4 6" id="KW-0472">Membrane</keyword>
<feature type="transmembrane region" description="Helical" evidence="6">
    <location>
        <begin position="25"/>
        <end position="44"/>
    </location>
</feature>
<feature type="compositionally biased region" description="Pro residues" evidence="5">
    <location>
        <begin position="140"/>
        <end position="149"/>
    </location>
</feature>
<dbReference type="AlphaFoldDB" id="A0A125NVK6"/>
<feature type="compositionally biased region" description="Pro residues" evidence="5">
    <location>
        <begin position="123"/>
        <end position="132"/>
    </location>
</feature>
<dbReference type="GO" id="GO:0016020">
    <property type="term" value="C:membrane"/>
    <property type="evidence" value="ECO:0007669"/>
    <property type="project" value="UniProtKB-SubCell"/>
</dbReference>
<dbReference type="NCBIfam" id="TIGR01352">
    <property type="entry name" value="tonB_Cterm"/>
    <property type="match status" value="1"/>
</dbReference>
<dbReference type="EMBL" id="LMTR01000040">
    <property type="protein sequence ID" value="KWT70078.1"/>
    <property type="molecule type" value="Genomic_DNA"/>
</dbReference>
<proteinExistence type="predicted"/>
<feature type="compositionally biased region" description="Low complexity" evidence="5">
    <location>
        <begin position="255"/>
        <end position="270"/>
    </location>
</feature>
<dbReference type="PROSITE" id="PS52015">
    <property type="entry name" value="TONB_CTD"/>
    <property type="match status" value="1"/>
</dbReference>
<keyword evidence="9" id="KW-1185">Reference proteome</keyword>
<evidence type="ECO:0000313" key="9">
    <source>
        <dbReference type="Proteomes" id="UP000059074"/>
    </source>
</evidence>
<feature type="compositionally biased region" description="Low complexity" evidence="5">
    <location>
        <begin position="92"/>
        <end position="106"/>
    </location>
</feature>
<keyword evidence="2 6" id="KW-0812">Transmembrane</keyword>
<dbReference type="PATRIC" id="fig|121290.4.peg.3248"/>
<dbReference type="Proteomes" id="UP000059074">
    <property type="component" value="Unassembled WGS sequence"/>
</dbReference>
<accession>A0A125NVK6</accession>
<feature type="compositionally biased region" description="Low complexity" evidence="5">
    <location>
        <begin position="113"/>
        <end position="122"/>
    </location>
</feature>
<feature type="domain" description="TonB C-terminal" evidence="7">
    <location>
        <begin position="279"/>
        <end position="367"/>
    </location>
</feature>
<feature type="compositionally biased region" description="Basic and acidic residues" evidence="5">
    <location>
        <begin position="186"/>
        <end position="230"/>
    </location>
</feature>
<comment type="caution">
    <text evidence="8">The sequence shown here is derived from an EMBL/GenBank/DDBJ whole genome shotgun (WGS) entry which is preliminary data.</text>
</comment>
<reference evidence="8 9" key="1">
    <citation type="submission" date="2015-10" db="EMBL/GenBank/DDBJ databases">
        <title>Transcriptomic analysis of a linuron degrading triple-species bacterial consortium.</title>
        <authorList>
            <person name="Albers P."/>
        </authorList>
    </citation>
    <scope>NUCLEOTIDE SEQUENCE [LARGE SCALE GENOMIC DNA]</scope>
    <source>
        <strain evidence="8 9">WDL6</strain>
    </source>
</reference>
<evidence type="ECO:0000256" key="6">
    <source>
        <dbReference type="SAM" id="Phobius"/>
    </source>
</evidence>
<evidence type="ECO:0000259" key="7">
    <source>
        <dbReference type="PROSITE" id="PS52015"/>
    </source>
</evidence>
<evidence type="ECO:0000256" key="5">
    <source>
        <dbReference type="SAM" id="MobiDB-lite"/>
    </source>
</evidence>
<dbReference type="Gene3D" id="3.30.1150.10">
    <property type="match status" value="1"/>
</dbReference>
<evidence type="ECO:0000256" key="4">
    <source>
        <dbReference type="ARBA" id="ARBA00023136"/>
    </source>
</evidence>
<feature type="compositionally biased region" description="Low complexity" evidence="5">
    <location>
        <begin position="150"/>
        <end position="166"/>
    </location>
</feature>
<dbReference type="STRING" id="121290.APY04_1287"/>
<keyword evidence="3 6" id="KW-1133">Transmembrane helix</keyword>
<dbReference type="GO" id="GO:0055085">
    <property type="term" value="P:transmembrane transport"/>
    <property type="evidence" value="ECO:0007669"/>
    <property type="project" value="InterPro"/>
</dbReference>
<name>A0A125NVK6_HYPSL</name>
<protein>
    <recommendedName>
        <fullName evidence="7">TonB C-terminal domain-containing protein</fullName>
    </recommendedName>
</protein>
<comment type="subcellular location">
    <subcellularLocation>
        <location evidence="1">Membrane</location>
        <topology evidence="1">Single-pass membrane protein</topology>
    </subcellularLocation>
</comment>
<gene>
    <name evidence="8" type="ORF">APY04_1287</name>
</gene>
<dbReference type="InterPro" id="IPR037682">
    <property type="entry name" value="TonB_C"/>
</dbReference>
<evidence type="ECO:0000256" key="2">
    <source>
        <dbReference type="ARBA" id="ARBA00022692"/>
    </source>
</evidence>
<evidence type="ECO:0000256" key="3">
    <source>
        <dbReference type="ARBA" id="ARBA00022989"/>
    </source>
</evidence>
<dbReference type="SUPFAM" id="SSF74653">
    <property type="entry name" value="TolA/TonB C-terminal domain"/>
    <property type="match status" value="1"/>
</dbReference>
<dbReference type="InterPro" id="IPR006260">
    <property type="entry name" value="TonB/TolA_C"/>
</dbReference>
<sequence length="367" mass="39569">MQETPGITVPERDRAPLLHPQRERAFWLGLFVALMAHSALMLALTSAAEHEQRRVGVDGGAEDSIAVEIVDAATLRDSMEPPAPTSPPPAMQPQQPMAQPAQQPQQAEPPAPQEEQQTAMAEPEPPQPPPPQTEVSDPVVEPPPAPEPPAEQQQNTQALKPALDAAPPDPVEKALEDALALAEAAEAEKIEEAKEAPEEAKKEEAKPAEKPKEAPKAETKPPEVKKEAQKQKPPTKQQPKKRSQRTAALDLSMPSEMGESSSDAGGASSMVQRPPGITRSGENDAFALDVIRALRRSMPPATARGRVTVRIVLSENGSRADVKVVNSGGNPDMDFNIVFAARQTAYPFPPRNSTVADRTFTVTYIYR</sequence>
<evidence type="ECO:0000313" key="8">
    <source>
        <dbReference type="EMBL" id="KWT70078.1"/>
    </source>
</evidence>
<feature type="compositionally biased region" description="Pro residues" evidence="5">
    <location>
        <begin position="81"/>
        <end position="91"/>
    </location>
</feature>
<organism evidence="8 9">
    <name type="scientific">Hyphomicrobium sulfonivorans</name>
    <dbReference type="NCBI Taxonomy" id="121290"/>
    <lineage>
        <taxon>Bacteria</taxon>
        <taxon>Pseudomonadati</taxon>
        <taxon>Pseudomonadota</taxon>
        <taxon>Alphaproteobacteria</taxon>
        <taxon>Hyphomicrobiales</taxon>
        <taxon>Hyphomicrobiaceae</taxon>
        <taxon>Hyphomicrobium</taxon>
    </lineage>
</organism>
<evidence type="ECO:0000256" key="1">
    <source>
        <dbReference type="ARBA" id="ARBA00004167"/>
    </source>
</evidence>